<feature type="domain" description="Inosine/uridine-preferring nucleoside hydrolase" evidence="3">
    <location>
        <begin position="13"/>
        <end position="314"/>
    </location>
</feature>
<dbReference type="InterPro" id="IPR023186">
    <property type="entry name" value="IUNH"/>
</dbReference>
<sequence>MSGQILTPSPRKILVDTDPGGDDTFALLWLQSLVKQGFAEWVGVTTVAGNVSPELTFANACKVLALGGFESVKVGKSVVWEGGKIGDAAEVHGIDGLCNLSHLLPNSPRQFAAAPDADDMIIETLEAAPGEVTVIGLGPLTNLAAAEQKRPGILRLAKELVLMAGAFDVPGNVTSLAEFNVAFNPEAAVTVLESREDVVILPLDVTRKLILTVEMTEAIAQAYPTLELAQFIHQLSQFMSNSCLQHRETAGINGFLVHDAVTLAYLFYPETLLFRRGLVTVETAGNYTRGQTILDRRHGTKSLTNAFVAVEVEAINLLGILVDDLKRLCSQRLKEGVRV</sequence>
<dbReference type="SUPFAM" id="SSF53590">
    <property type="entry name" value="Nucleoside hydrolase"/>
    <property type="match status" value="1"/>
</dbReference>
<name>A0ABT2NH16_9CYAN</name>
<dbReference type="PANTHER" id="PTHR12304">
    <property type="entry name" value="INOSINE-URIDINE PREFERRING NUCLEOSIDE HYDROLASE"/>
    <property type="match status" value="1"/>
</dbReference>
<dbReference type="PANTHER" id="PTHR12304:SF4">
    <property type="entry name" value="URIDINE NUCLEOSIDASE"/>
    <property type="match status" value="1"/>
</dbReference>
<dbReference type="GO" id="GO:0016787">
    <property type="term" value="F:hydrolase activity"/>
    <property type="evidence" value="ECO:0007669"/>
    <property type="project" value="UniProtKB-KW"/>
</dbReference>
<keyword evidence="5" id="KW-1185">Reference proteome</keyword>
<dbReference type="EMBL" id="JAMXFA010000051">
    <property type="protein sequence ID" value="MCT7981045.1"/>
    <property type="molecule type" value="Genomic_DNA"/>
</dbReference>
<evidence type="ECO:0000256" key="2">
    <source>
        <dbReference type="ARBA" id="ARBA00023295"/>
    </source>
</evidence>
<dbReference type="InterPro" id="IPR001910">
    <property type="entry name" value="Inosine/uridine_hydrolase_dom"/>
</dbReference>
<gene>
    <name evidence="4" type="ORF">NG792_25285</name>
</gene>
<protein>
    <submittedName>
        <fullName evidence="4">Nucleoside hydrolase</fullName>
    </submittedName>
</protein>
<dbReference type="Gene3D" id="3.90.245.10">
    <property type="entry name" value="Ribonucleoside hydrolase-like"/>
    <property type="match status" value="1"/>
</dbReference>
<keyword evidence="1 4" id="KW-0378">Hydrolase</keyword>
<reference evidence="4 5" key="1">
    <citation type="journal article" date="2022" name="Front. Microbiol.">
        <title>High genomic differentiation and limited gene flow indicate recent cryptic speciation within the genus Laspinema (cyanobacteria).</title>
        <authorList>
            <person name="Stanojkovic A."/>
            <person name="Skoupy S."/>
            <person name="Skaloud P."/>
            <person name="Dvorak P."/>
        </authorList>
    </citation>
    <scope>NUCLEOTIDE SEQUENCE [LARGE SCALE GENOMIC DNA]</scope>
    <source>
        <strain evidence="4 5">D3b</strain>
    </source>
</reference>
<evidence type="ECO:0000313" key="4">
    <source>
        <dbReference type="EMBL" id="MCT7981045.1"/>
    </source>
</evidence>
<keyword evidence="2" id="KW-0326">Glycosidase</keyword>
<organism evidence="4 5">
    <name type="scientific">Laspinema olomoucense D3b</name>
    <dbReference type="NCBI Taxonomy" id="2953688"/>
    <lineage>
        <taxon>Bacteria</taxon>
        <taxon>Bacillati</taxon>
        <taxon>Cyanobacteriota</taxon>
        <taxon>Cyanophyceae</taxon>
        <taxon>Oscillatoriophycideae</taxon>
        <taxon>Oscillatoriales</taxon>
        <taxon>Laspinemataceae</taxon>
        <taxon>Laspinema</taxon>
        <taxon>Laspinema olomoucense</taxon>
    </lineage>
</organism>
<accession>A0ABT2NH16</accession>
<dbReference type="RefSeq" id="WP_261237264.1">
    <property type="nucleotide sequence ID" value="NZ_JAMXFA010000051.1"/>
</dbReference>
<evidence type="ECO:0000313" key="5">
    <source>
        <dbReference type="Proteomes" id="UP001525961"/>
    </source>
</evidence>
<evidence type="ECO:0000259" key="3">
    <source>
        <dbReference type="Pfam" id="PF01156"/>
    </source>
</evidence>
<dbReference type="Proteomes" id="UP001525961">
    <property type="component" value="Unassembled WGS sequence"/>
</dbReference>
<proteinExistence type="predicted"/>
<dbReference type="Pfam" id="PF01156">
    <property type="entry name" value="IU_nuc_hydro"/>
    <property type="match status" value="1"/>
</dbReference>
<dbReference type="InterPro" id="IPR036452">
    <property type="entry name" value="Ribo_hydro-like"/>
</dbReference>
<comment type="caution">
    <text evidence="4">The sequence shown here is derived from an EMBL/GenBank/DDBJ whole genome shotgun (WGS) entry which is preliminary data.</text>
</comment>
<evidence type="ECO:0000256" key="1">
    <source>
        <dbReference type="ARBA" id="ARBA00022801"/>
    </source>
</evidence>